<feature type="domain" description="Carboxylesterase type B" evidence="4">
    <location>
        <begin position="33"/>
        <end position="509"/>
    </location>
</feature>
<dbReference type="Gene3D" id="3.40.50.1820">
    <property type="entry name" value="alpha/beta hydrolase"/>
    <property type="match status" value="1"/>
</dbReference>
<protein>
    <recommendedName>
        <fullName evidence="3">Carboxylic ester hydrolase</fullName>
        <ecNumber evidence="3">3.1.1.-</ecNumber>
    </recommendedName>
</protein>
<proteinExistence type="inferred from homology"/>
<dbReference type="EC" id="3.1.1.-" evidence="3"/>
<sequence length="532" mass="56584">MCAIGCALALGGCSDDNDVDVADGDGADGASRTAIVETANGPVQGLIADGVSQFLGIPFAASPVGDLRWRPPESPESWTETLETTAYGDFCAQTNTLGVFASPSASEDCLYLNVFAPRDMDPEAELPVMVWIYGGALFAGESDDYDGSKLVAQGDVVVVTFNYRLNVFGFLSHPALDDRGQAVSNYGLMDQQFAFRWVKDNIAAFGGDPDNVTIFGESAGGRSVLAHLVSPAASGLFERAIIQSGAGLPTTDLASAEAEGVAFAEQVGCQSDAPEQTTQCLRALSVEEIQSMALGYQSRQILPLDGTILTQTLDQALTSGDFNQVPIVSGTNKDENTLFIGLAELNSGSALTADEYTSQIESRYGDDAEQVLAAYPLTEYDTPGAASSAVTTDSDYVCPALEEARRFSQYVPLYAYEFIDRTAPAYAPPVSFDYGAYHTSEIQYLFPLYAGGQGTPQALDDAQQALSDDMVGYWTRFADVADPNSDGTPDWPAYAGDAPQYQSLELPEPVTRDIADLAAAHYCDLWDALAAN</sequence>
<name>A0A423Q3P3_9GAMM</name>
<dbReference type="Pfam" id="PF00135">
    <property type="entry name" value="COesterase"/>
    <property type="match status" value="1"/>
</dbReference>
<evidence type="ECO:0000259" key="4">
    <source>
        <dbReference type="Pfam" id="PF00135"/>
    </source>
</evidence>
<dbReference type="InterPro" id="IPR050309">
    <property type="entry name" value="Type-B_Carboxylest/Lipase"/>
</dbReference>
<keyword evidence="2 3" id="KW-0378">Hydrolase</keyword>
<dbReference type="PANTHER" id="PTHR11559">
    <property type="entry name" value="CARBOXYLESTERASE"/>
    <property type="match status" value="1"/>
</dbReference>
<evidence type="ECO:0000256" key="2">
    <source>
        <dbReference type="ARBA" id="ARBA00022801"/>
    </source>
</evidence>
<evidence type="ECO:0000256" key="1">
    <source>
        <dbReference type="ARBA" id="ARBA00005964"/>
    </source>
</evidence>
<dbReference type="PROSITE" id="PS00941">
    <property type="entry name" value="CARBOXYLESTERASE_B_2"/>
    <property type="match status" value="1"/>
</dbReference>
<comment type="similarity">
    <text evidence="1 3">Belongs to the type-B carboxylesterase/lipase family.</text>
</comment>
<dbReference type="Proteomes" id="UP000285123">
    <property type="component" value="Unassembled WGS sequence"/>
</dbReference>
<dbReference type="PROSITE" id="PS00122">
    <property type="entry name" value="CARBOXYLESTERASE_B_1"/>
    <property type="match status" value="1"/>
</dbReference>
<dbReference type="InterPro" id="IPR002018">
    <property type="entry name" value="CarbesteraseB"/>
</dbReference>
<dbReference type="GO" id="GO:0016787">
    <property type="term" value="F:hydrolase activity"/>
    <property type="evidence" value="ECO:0007669"/>
    <property type="project" value="UniProtKB-KW"/>
</dbReference>
<dbReference type="InterPro" id="IPR029058">
    <property type="entry name" value="AB_hydrolase_fold"/>
</dbReference>
<dbReference type="InterPro" id="IPR019819">
    <property type="entry name" value="Carboxylesterase_B_CS"/>
</dbReference>
<dbReference type="InterPro" id="IPR019826">
    <property type="entry name" value="Carboxylesterase_B_AS"/>
</dbReference>
<reference evidence="5 6" key="1">
    <citation type="submission" date="2013-10" db="EMBL/GenBank/DDBJ databases">
        <title>Salinisphaera halophila YIM 95161 Genome Sequencing.</title>
        <authorList>
            <person name="Lai Q."/>
            <person name="Li C."/>
            <person name="Shao Z."/>
        </authorList>
    </citation>
    <scope>NUCLEOTIDE SEQUENCE [LARGE SCALE GENOMIC DNA]</scope>
    <source>
        <strain evidence="5 6">YIM 95161</strain>
    </source>
</reference>
<evidence type="ECO:0000313" key="5">
    <source>
        <dbReference type="EMBL" id="ROO33644.1"/>
    </source>
</evidence>
<dbReference type="SUPFAM" id="SSF53474">
    <property type="entry name" value="alpha/beta-Hydrolases"/>
    <property type="match status" value="1"/>
</dbReference>
<gene>
    <name evidence="5" type="ORF">SAHL_03805</name>
</gene>
<dbReference type="AlphaFoldDB" id="A0A423Q3P3"/>
<evidence type="ECO:0000256" key="3">
    <source>
        <dbReference type="RuleBase" id="RU361235"/>
    </source>
</evidence>
<accession>A0A423Q3P3</accession>
<organism evidence="5 6">
    <name type="scientific">Salinisphaera orenii YIM 95161</name>
    <dbReference type="NCBI Taxonomy" id="1051139"/>
    <lineage>
        <taxon>Bacteria</taxon>
        <taxon>Pseudomonadati</taxon>
        <taxon>Pseudomonadota</taxon>
        <taxon>Gammaproteobacteria</taxon>
        <taxon>Salinisphaerales</taxon>
        <taxon>Salinisphaeraceae</taxon>
        <taxon>Salinisphaera</taxon>
    </lineage>
</organism>
<evidence type="ECO:0000313" key="6">
    <source>
        <dbReference type="Proteomes" id="UP000285123"/>
    </source>
</evidence>
<comment type="caution">
    <text evidence="5">The sequence shown here is derived from an EMBL/GenBank/DDBJ whole genome shotgun (WGS) entry which is preliminary data.</text>
</comment>
<dbReference type="EMBL" id="AYKF01000062">
    <property type="protein sequence ID" value="ROO33644.1"/>
    <property type="molecule type" value="Genomic_DNA"/>
</dbReference>